<keyword evidence="13" id="KW-1185">Reference proteome</keyword>
<comment type="similarity">
    <text evidence="8">Belongs to the DNA polymerase type-B-like family. GLD2 subfamily.</text>
</comment>
<organism evidence="12 13">
    <name type="scientific">Bursaphelenchus xylophilus</name>
    <name type="common">Pinewood nematode worm</name>
    <name type="synonym">Aphelenchoides xylophilus</name>
    <dbReference type="NCBI Taxonomy" id="6326"/>
    <lineage>
        <taxon>Eukaryota</taxon>
        <taxon>Metazoa</taxon>
        <taxon>Ecdysozoa</taxon>
        <taxon>Nematoda</taxon>
        <taxon>Chromadorea</taxon>
        <taxon>Rhabditida</taxon>
        <taxon>Tylenchina</taxon>
        <taxon>Tylenchomorpha</taxon>
        <taxon>Aphelenchoidea</taxon>
        <taxon>Aphelenchoididae</taxon>
        <taxon>Bursaphelenchus</taxon>
    </lineage>
</organism>
<dbReference type="GO" id="GO:0046872">
    <property type="term" value="F:metal ion binding"/>
    <property type="evidence" value="ECO:0007669"/>
    <property type="project" value="UniProtKB-KW"/>
</dbReference>
<keyword evidence="5" id="KW-0808">Transferase</keyword>
<evidence type="ECO:0000256" key="8">
    <source>
        <dbReference type="ARBA" id="ARBA00038491"/>
    </source>
</evidence>
<dbReference type="Gene3D" id="3.30.460.10">
    <property type="entry name" value="Beta Polymerase, domain 2"/>
    <property type="match status" value="1"/>
</dbReference>
<comment type="caution">
    <text evidence="12">The sequence shown here is derived from an EMBL/GenBank/DDBJ whole genome shotgun (WGS) entry which is preliminary data.</text>
</comment>
<dbReference type="EMBL" id="CAJFCV020000001">
    <property type="protein sequence ID" value="CAG9081905.1"/>
    <property type="molecule type" value="Genomic_DNA"/>
</dbReference>
<keyword evidence="6" id="KW-0479">Metal-binding</keyword>
<dbReference type="EMBL" id="CAJFDI010000001">
    <property type="protein sequence ID" value="CAD5208540.1"/>
    <property type="molecule type" value="Genomic_DNA"/>
</dbReference>
<evidence type="ECO:0000256" key="6">
    <source>
        <dbReference type="ARBA" id="ARBA00022723"/>
    </source>
</evidence>
<dbReference type="InterPro" id="IPR002058">
    <property type="entry name" value="PAP_assoc"/>
</dbReference>
<feature type="domain" description="Poly(A) RNA polymerase mitochondrial-like central palm" evidence="11">
    <location>
        <begin position="140"/>
        <end position="292"/>
    </location>
</feature>
<name>A0A7I8XHB5_BURXY</name>
<dbReference type="CDD" id="cd05402">
    <property type="entry name" value="NT_PAP_TUTase"/>
    <property type="match status" value="1"/>
</dbReference>
<dbReference type="Pfam" id="PF22600">
    <property type="entry name" value="MTPAP-like_central"/>
    <property type="match status" value="1"/>
</dbReference>
<dbReference type="Proteomes" id="UP000582659">
    <property type="component" value="Unassembled WGS sequence"/>
</dbReference>
<protein>
    <submittedName>
        <fullName evidence="12">(pine wood nematode) hypothetical protein</fullName>
    </submittedName>
</protein>
<comment type="cofactor">
    <cofactor evidence="2">
        <name>Mg(2+)</name>
        <dbReference type="ChEBI" id="CHEBI:18420"/>
    </cofactor>
</comment>
<dbReference type="OrthoDB" id="2274644at2759"/>
<comment type="subcellular location">
    <subcellularLocation>
        <location evidence="3">Cytoplasm</location>
    </subcellularLocation>
</comment>
<evidence type="ECO:0000313" key="12">
    <source>
        <dbReference type="EMBL" id="CAD5208540.1"/>
    </source>
</evidence>
<evidence type="ECO:0000259" key="11">
    <source>
        <dbReference type="Pfam" id="PF22600"/>
    </source>
</evidence>
<reference evidence="12" key="1">
    <citation type="submission" date="2020-09" db="EMBL/GenBank/DDBJ databases">
        <authorList>
            <person name="Kikuchi T."/>
        </authorList>
    </citation>
    <scope>NUCLEOTIDE SEQUENCE</scope>
    <source>
        <strain evidence="12">Ka4C1</strain>
    </source>
</reference>
<evidence type="ECO:0000256" key="7">
    <source>
        <dbReference type="ARBA" id="ARBA00022842"/>
    </source>
</evidence>
<feature type="domain" description="PAP-associated" evidence="10">
    <location>
        <begin position="379"/>
        <end position="429"/>
    </location>
</feature>
<dbReference type="SUPFAM" id="SSF81301">
    <property type="entry name" value="Nucleotidyltransferase"/>
    <property type="match status" value="1"/>
</dbReference>
<evidence type="ECO:0000256" key="1">
    <source>
        <dbReference type="ARBA" id="ARBA00001936"/>
    </source>
</evidence>
<keyword evidence="4" id="KW-0963">Cytoplasm</keyword>
<dbReference type="SUPFAM" id="SSF81631">
    <property type="entry name" value="PAP/OAS1 substrate-binding domain"/>
    <property type="match status" value="1"/>
</dbReference>
<comment type="cofactor">
    <cofactor evidence="1">
        <name>Mn(2+)</name>
        <dbReference type="ChEBI" id="CHEBI:29035"/>
    </cofactor>
</comment>
<dbReference type="AlphaFoldDB" id="A0A7I8XHB5"/>
<dbReference type="PANTHER" id="PTHR12271:SF40">
    <property type="entry name" value="POLY(A) RNA POLYMERASE GLD2"/>
    <property type="match status" value="1"/>
</dbReference>
<dbReference type="InterPro" id="IPR043519">
    <property type="entry name" value="NT_sf"/>
</dbReference>
<dbReference type="Gene3D" id="1.10.1410.10">
    <property type="match status" value="1"/>
</dbReference>
<dbReference type="Proteomes" id="UP000659654">
    <property type="component" value="Unassembled WGS sequence"/>
</dbReference>
<feature type="region of interest" description="Disordered" evidence="9">
    <location>
        <begin position="16"/>
        <end position="41"/>
    </location>
</feature>
<proteinExistence type="inferred from homology"/>
<accession>A0A7I8XHB5</accession>
<dbReference type="GO" id="GO:1990817">
    <property type="term" value="F:poly(A) RNA polymerase activity"/>
    <property type="evidence" value="ECO:0007669"/>
    <property type="project" value="UniProtKB-ARBA"/>
</dbReference>
<dbReference type="PANTHER" id="PTHR12271">
    <property type="entry name" value="POLY A POLYMERASE CID PAP -RELATED"/>
    <property type="match status" value="1"/>
</dbReference>
<dbReference type="GO" id="GO:0005737">
    <property type="term" value="C:cytoplasm"/>
    <property type="evidence" value="ECO:0007669"/>
    <property type="project" value="UniProtKB-SubCell"/>
</dbReference>
<evidence type="ECO:0000256" key="4">
    <source>
        <dbReference type="ARBA" id="ARBA00022490"/>
    </source>
</evidence>
<evidence type="ECO:0000259" key="10">
    <source>
        <dbReference type="Pfam" id="PF03828"/>
    </source>
</evidence>
<dbReference type="InterPro" id="IPR054708">
    <property type="entry name" value="MTPAP-like_central"/>
</dbReference>
<evidence type="ECO:0000256" key="5">
    <source>
        <dbReference type="ARBA" id="ARBA00022679"/>
    </source>
</evidence>
<gene>
    <name evidence="12" type="ORF">BXYJ_LOCUS776</name>
</gene>
<sequence>MSTRRMKSNADIWNEDYDWDAESSSESVEWEEEPEEIEEAKEEIPYIETLDSAGRARYERRQVWLQEYEESRNCASTSQDTAFSWYSKAHRAEEEHHVEDETRLRGYMRCIEFWPSTSDIKEANRVTRRLYMRSQTLQRLEDKMMESYLRQRPSPAVERAQEKLIQLIEKQLQGKYPGCSIRPYGGSHNGFGTQCSDLDITIITPEIIREWNEEDGFVCHGILPKITNIVEILESEENRQATGLSSMENLELINIPLAKMEFEKDGHKIEVDFSSGNINGVRNTKILKIYSRIDERAVQLMTVIKKWAKKNELHGGPLYRFNTYSLVILVINFLQKGVSPPILPELSKITALLDCGLYDQSVEEVVALLKWEQRPDDISITELLIGFFAYYAQFNFSEWTVNLRRAQLTNRNTVGDDWYENKKQRISIECAVMARSPTRSLSEECYLAFRSTLNTMNKVIWQELAGGHEDEKTTEKIFDLMGL</sequence>
<keyword evidence="7" id="KW-0460">Magnesium</keyword>
<dbReference type="GO" id="GO:0031123">
    <property type="term" value="P:RNA 3'-end processing"/>
    <property type="evidence" value="ECO:0007669"/>
    <property type="project" value="TreeGrafter"/>
</dbReference>
<evidence type="ECO:0000256" key="9">
    <source>
        <dbReference type="SAM" id="MobiDB-lite"/>
    </source>
</evidence>
<dbReference type="Pfam" id="PF03828">
    <property type="entry name" value="PAP_assoc"/>
    <property type="match status" value="1"/>
</dbReference>
<dbReference type="SMR" id="A0A7I8XHB5"/>
<evidence type="ECO:0000313" key="13">
    <source>
        <dbReference type="Proteomes" id="UP000659654"/>
    </source>
</evidence>
<evidence type="ECO:0000256" key="3">
    <source>
        <dbReference type="ARBA" id="ARBA00004496"/>
    </source>
</evidence>
<evidence type="ECO:0000256" key="2">
    <source>
        <dbReference type="ARBA" id="ARBA00001946"/>
    </source>
</evidence>